<name>A0A2Z5ZI62_9PROT</name>
<dbReference type="Gene3D" id="3.30.420.270">
    <property type="match status" value="1"/>
</dbReference>
<evidence type="ECO:0000256" key="6">
    <source>
        <dbReference type="ARBA" id="ARBA00023136"/>
    </source>
</evidence>
<keyword evidence="7" id="KW-0813">Transport</keyword>
<evidence type="ECO:0000256" key="4">
    <source>
        <dbReference type="ARBA" id="ARBA00022692"/>
    </source>
</evidence>
<dbReference type="EMBL" id="AP018515">
    <property type="protein sequence ID" value="BBC80464.1"/>
    <property type="molecule type" value="Genomic_DNA"/>
</dbReference>
<dbReference type="InterPro" id="IPR003400">
    <property type="entry name" value="ExbD"/>
</dbReference>
<sequence>MSRLDKIASLQPQPQIQIRGDMKSRYESVGKLIAACQEAGIAHIDFITEKPKDG</sequence>
<keyword evidence="3" id="KW-1003">Cell membrane</keyword>
<evidence type="ECO:0000313" key="8">
    <source>
        <dbReference type="EMBL" id="BBC80464.1"/>
    </source>
</evidence>
<gene>
    <name evidence="8" type="ORF">AcetOrient_orf03165</name>
</gene>
<dbReference type="KEGG" id="aot:AcetOri_orf03165"/>
<proteinExistence type="inferred from homology"/>
<comment type="subcellular location">
    <subcellularLocation>
        <location evidence="1">Cell membrane</location>
        <topology evidence="1">Single-pass membrane protein</topology>
    </subcellularLocation>
    <subcellularLocation>
        <location evidence="7">Cell membrane</location>
        <topology evidence="7">Single-pass type II membrane protein</topology>
    </subcellularLocation>
</comment>
<evidence type="ECO:0000256" key="5">
    <source>
        <dbReference type="ARBA" id="ARBA00022989"/>
    </source>
</evidence>
<evidence type="ECO:0000256" key="1">
    <source>
        <dbReference type="ARBA" id="ARBA00004162"/>
    </source>
</evidence>
<accession>A0A2Z5ZI62</accession>
<evidence type="ECO:0000256" key="3">
    <source>
        <dbReference type="ARBA" id="ARBA00022475"/>
    </source>
</evidence>
<comment type="similarity">
    <text evidence="2 7">Belongs to the ExbD/TolR family.</text>
</comment>
<keyword evidence="6" id="KW-0472">Membrane</keyword>
<keyword evidence="5" id="KW-1133">Transmembrane helix</keyword>
<organism evidence="8 9">
    <name type="scientific">Acetobacter orientalis</name>
    <dbReference type="NCBI Taxonomy" id="146474"/>
    <lineage>
        <taxon>Bacteria</taxon>
        <taxon>Pseudomonadati</taxon>
        <taxon>Pseudomonadota</taxon>
        <taxon>Alphaproteobacteria</taxon>
        <taxon>Acetobacterales</taxon>
        <taxon>Acetobacteraceae</taxon>
        <taxon>Acetobacter</taxon>
    </lineage>
</organism>
<keyword evidence="7" id="KW-0653">Protein transport</keyword>
<reference evidence="8 9" key="1">
    <citation type="submission" date="2018-02" db="EMBL/GenBank/DDBJ databases">
        <title>Acetobacter orientalis genome.</title>
        <authorList>
            <person name="Nakashima N."/>
            <person name="Tamura T."/>
        </authorList>
    </citation>
    <scope>NUCLEOTIDE SEQUENCE [LARGE SCALE GENOMIC DNA]</scope>
    <source>
        <strain evidence="8 9">FAN1</strain>
    </source>
</reference>
<dbReference type="AlphaFoldDB" id="A0A2Z5ZI62"/>
<dbReference type="Pfam" id="PF02472">
    <property type="entry name" value="ExbD"/>
    <property type="match status" value="1"/>
</dbReference>
<dbReference type="GO" id="GO:0015031">
    <property type="term" value="P:protein transport"/>
    <property type="evidence" value="ECO:0007669"/>
    <property type="project" value="UniProtKB-KW"/>
</dbReference>
<evidence type="ECO:0000313" key="9">
    <source>
        <dbReference type="Proteomes" id="UP000270034"/>
    </source>
</evidence>
<evidence type="ECO:0000256" key="2">
    <source>
        <dbReference type="ARBA" id="ARBA00005811"/>
    </source>
</evidence>
<dbReference type="GO" id="GO:0022857">
    <property type="term" value="F:transmembrane transporter activity"/>
    <property type="evidence" value="ECO:0007669"/>
    <property type="project" value="InterPro"/>
</dbReference>
<dbReference type="GO" id="GO:0005886">
    <property type="term" value="C:plasma membrane"/>
    <property type="evidence" value="ECO:0007669"/>
    <property type="project" value="UniProtKB-SubCell"/>
</dbReference>
<dbReference type="Proteomes" id="UP000270034">
    <property type="component" value="Chromosome"/>
</dbReference>
<keyword evidence="4 7" id="KW-0812">Transmembrane</keyword>
<protein>
    <submittedName>
        <fullName evidence="8">Biopolymer transporter ExbD</fullName>
    </submittedName>
</protein>
<evidence type="ECO:0000256" key="7">
    <source>
        <dbReference type="RuleBase" id="RU003879"/>
    </source>
</evidence>